<sequence length="463" mass="50842">MELLKPREMTPEEAAVFGKLWGQVVAHTRRNMLRSDYHNSKKRLERVGFSVPPHMVDFQTPIGWAEKTVTVPAARVRPDGYTSSVKSGLSRELDEITGTDAHRALERQWTRSAMQHGVSFAFVTPNDDPEGEPIRTLRPASKATATVDPRTGEVTAALEMVSTTQTLMYLPGLTLRVERVRGPWMVLDEYVGIKDLVPCSVLPWDASLERPMGRSRITRPLMGFIDNGVRTMLRQEVQAEFFSAPQRSLLGAQPEHFQDDQGNKIDPLKALIGGIWALPDVFDEDEQKLVRPAIQQLQQASMQPHSDMLRTIAAMVSSETTMPLAYLGVVHDNPSSADAILASESDMVAMIENELPSIGAARVDYARKILAVKHGELTPAMSKDLTSLRAGFRDPGTPTLAARADAGQKYVSTFPDGDPEVAMEVYGLRPDQIERNLAHARKVDASSAIDALLAATTQPSGGA</sequence>
<protein>
    <submittedName>
        <fullName evidence="1">Phage portal protein</fullName>
    </submittedName>
</protein>
<reference evidence="1 2" key="1">
    <citation type="submission" date="2018-07" db="EMBL/GenBank/DDBJ databases">
        <title>Arthrobacter sp. nov., isolated from raw cow's milk with high bacterial count.</title>
        <authorList>
            <person name="Hahne J."/>
            <person name="Isele D."/>
            <person name="Lipski A."/>
        </authorList>
    </citation>
    <scope>NUCLEOTIDE SEQUENCE [LARGE SCALE GENOMIC DNA]</scope>
    <source>
        <strain evidence="1 2">JZ R-183</strain>
    </source>
</reference>
<gene>
    <name evidence="1" type="ORF">DWQ67_02715</name>
</gene>
<accession>A0A496PMK9</accession>
<evidence type="ECO:0000313" key="1">
    <source>
        <dbReference type="EMBL" id="RKW71757.1"/>
    </source>
</evidence>
<name>A0A496PMK9_9MICC</name>
<dbReference type="EMBL" id="QQXL01000001">
    <property type="protein sequence ID" value="RKW71757.1"/>
    <property type="molecule type" value="Genomic_DNA"/>
</dbReference>
<proteinExistence type="predicted"/>
<organism evidence="1 2">
    <name type="scientific">Galactobacter caseinivorans</name>
    <dbReference type="NCBI Taxonomy" id="2676123"/>
    <lineage>
        <taxon>Bacteria</taxon>
        <taxon>Bacillati</taxon>
        <taxon>Actinomycetota</taxon>
        <taxon>Actinomycetes</taxon>
        <taxon>Micrococcales</taxon>
        <taxon>Micrococcaceae</taxon>
        <taxon>Galactobacter</taxon>
    </lineage>
</organism>
<evidence type="ECO:0000313" key="2">
    <source>
        <dbReference type="Proteomes" id="UP000273119"/>
    </source>
</evidence>
<dbReference type="Proteomes" id="UP000273119">
    <property type="component" value="Unassembled WGS sequence"/>
</dbReference>
<comment type="caution">
    <text evidence="1">The sequence shown here is derived from an EMBL/GenBank/DDBJ whole genome shotgun (WGS) entry which is preliminary data.</text>
</comment>
<keyword evidence="2" id="KW-1185">Reference proteome</keyword>
<dbReference type="AlphaFoldDB" id="A0A496PMK9"/>